<sequence length="133" mass="15308">MPSTVYQGNAYINVPVPPENWVSGPYFDITGSIDNNLFVFIHEYGHLLGANDKYRFVDNVRSVASYCNEDGLGDLDKNPLFPQRASDLYCGNMYSTKEDFENRRSVSAQFSHIRENNQFVINRYTAKELGWQH</sequence>
<evidence type="ECO:0000313" key="2">
    <source>
        <dbReference type="Proteomes" id="UP000228920"/>
    </source>
</evidence>
<proteinExistence type="predicted"/>
<comment type="caution">
    <text evidence="1">The sequence shown here is derived from an EMBL/GenBank/DDBJ whole genome shotgun (WGS) entry which is preliminary data.</text>
</comment>
<protein>
    <submittedName>
        <fullName evidence="1">Uncharacterized protein</fullName>
    </submittedName>
</protein>
<name>A0A2M7THC0_UNCKA</name>
<dbReference type="AlphaFoldDB" id="A0A2M7THC0"/>
<dbReference type="SUPFAM" id="SSF55486">
    <property type="entry name" value="Metalloproteases ('zincins'), catalytic domain"/>
    <property type="match status" value="1"/>
</dbReference>
<reference evidence="2" key="1">
    <citation type="submission" date="2017-09" db="EMBL/GenBank/DDBJ databases">
        <title>Depth-based differentiation of microbial function through sediment-hosted aquifers and enrichment of novel symbionts in the deep terrestrial subsurface.</title>
        <authorList>
            <person name="Probst A.J."/>
            <person name="Ladd B."/>
            <person name="Jarett J.K."/>
            <person name="Geller-Mcgrath D.E."/>
            <person name="Sieber C.M.K."/>
            <person name="Emerson J.B."/>
            <person name="Anantharaman K."/>
            <person name="Thomas B.C."/>
            <person name="Malmstrom R."/>
            <person name="Stieglmeier M."/>
            <person name="Klingl A."/>
            <person name="Woyke T."/>
            <person name="Ryan C.M."/>
            <person name="Banfield J.F."/>
        </authorList>
    </citation>
    <scope>NUCLEOTIDE SEQUENCE [LARGE SCALE GENOMIC DNA]</scope>
</reference>
<evidence type="ECO:0000313" key="1">
    <source>
        <dbReference type="EMBL" id="PIZ45568.1"/>
    </source>
</evidence>
<gene>
    <name evidence="1" type="ORF">COY32_05130</name>
</gene>
<dbReference type="EMBL" id="PFNL01000131">
    <property type="protein sequence ID" value="PIZ45568.1"/>
    <property type="molecule type" value="Genomic_DNA"/>
</dbReference>
<organism evidence="1 2">
    <name type="scientific">candidate division WWE3 bacterium CG_4_10_14_0_2_um_filter_41_14</name>
    <dbReference type="NCBI Taxonomy" id="1975072"/>
    <lineage>
        <taxon>Bacteria</taxon>
        <taxon>Katanobacteria</taxon>
    </lineage>
</organism>
<dbReference type="Proteomes" id="UP000228920">
    <property type="component" value="Unassembled WGS sequence"/>
</dbReference>
<accession>A0A2M7THC0</accession>